<dbReference type="PANTHER" id="PTHR10157">
    <property type="entry name" value="DOPAMINE BETA HYDROXYLASE RELATED"/>
    <property type="match status" value="1"/>
</dbReference>
<evidence type="ECO:0000259" key="3">
    <source>
        <dbReference type="Pfam" id="PF03712"/>
    </source>
</evidence>
<dbReference type="RefSeq" id="WP_267777809.1">
    <property type="nucleotide sequence ID" value="NZ_JAPNKE010000002.1"/>
</dbReference>
<dbReference type="InterPro" id="IPR000945">
    <property type="entry name" value="DBH-like"/>
</dbReference>
<proteinExistence type="predicted"/>
<feature type="domain" description="Copper type II ascorbate-dependent monooxygenase C-terminal" evidence="3">
    <location>
        <begin position="37"/>
        <end position="125"/>
    </location>
</feature>
<keyword evidence="1" id="KW-1015">Disulfide bond</keyword>
<dbReference type="GO" id="GO:0004500">
    <property type="term" value="F:dopamine beta-monooxygenase activity"/>
    <property type="evidence" value="ECO:0007669"/>
    <property type="project" value="InterPro"/>
</dbReference>
<organism evidence="4 5">
    <name type="scientific">Nannocystis pusilla</name>
    <dbReference type="NCBI Taxonomy" id="889268"/>
    <lineage>
        <taxon>Bacteria</taxon>
        <taxon>Pseudomonadati</taxon>
        <taxon>Myxococcota</taxon>
        <taxon>Polyangia</taxon>
        <taxon>Nannocystales</taxon>
        <taxon>Nannocystaceae</taxon>
        <taxon>Nannocystis</taxon>
    </lineage>
</organism>
<dbReference type="AlphaFoldDB" id="A0A9X3J2D9"/>
<dbReference type="InterPro" id="IPR008977">
    <property type="entry name" value="PHM/PNGase_F_dom_sf"/>
</dbReference>
<dbReference type="InterPro" id="IPR014784">
    <property type="entry name" value="Cu2_ascorb_mOase-like_C"/>
</dbReference>
<dbReference type="Proteomes" id="UP001150924">
    <property type="component" value="Unassembled WGS sequence"/>
</dbReference>
<evidence type="ECO:0000256" key="2">
    <source>
        <dbReference type="SAM" id="MobiDB-lite"/>
    </source>
</evidence>
<accession>A0A9X3J2D9</accession>
<dbReference type="PANTHER" id="PTHR10157:SF23">
    <property type="entry name" value="MOXD1 HOMOLOG 1"/>
    <property type="match status" value="1"/>
</dbReference>
<dbReference type="Gene3D" id="2.60.120.230">
    <property type="match status" value="1"/>
</dbReference>
<comment type="caution">
    <text evidence="4">The sequence shown here is derived from an EMBL/GenBank/DDBJ whole genome shotgun (WGS) entry which is preliminary data.</text>
</comment>
<dbReference type="SUPFAM" id="SSF49742">
    <property type="entry name" value="PHM/PNGase F"/>
    <property type="match status" value="1"/>
</dbReference>
<sequence length="162" mass="18193">MVEREASIVRVADTQLDLPPGSPAATESHAMTMDADYTLWGVWPHMHNLGKELRVTANHRGSESCLAQVNRYQFHWQRFAFYEQPLRVLAGDVLRITCTYDTTSRDTTTRWGFGTDDEMCIGFFYITRTDEVDGAGVGLQRSSSSSESRSSSSAMEGIRTSR</sequence>
<dbReference type="Pfam" id="PF03712">
    <property type="entry name" value="Cu2_monoox_C"/>
    <property type="match status" value="1"/>
</dbReference>
<feature type="region of interest" description="Disordered" evidence="2">
    <location>
        <begin position="136"/>
        <end position="162"/>
    </location>
</feature>
<evidence type="ECO:0000256" key="1">
    <source>
        <dbReference type="ARBA" id="ARBA00023157"/>
    </source>
</evidence>
<dbReference type="EMBL" id="JAPNKE010000002">
    <property type="protein sequence ID" value="MCY1013707.1"/>
    <property type="molecule type" value="Genomic_DNA"/>
</dbReference>
<keyword evidence="5" id="KW-1185">Reference proteome</keyword>
<evidence type="ECO:0000313" key="5">
    <source>
        <dbReference type="Proteomes" id="UP001150924"/>
    </source>
</evidence>
<feature type="compositionally biased region" description="Low complexity" evidence="2">
    <location>
        <begin position="141"/>
        <end position="153"/>
    </location>
</feature>
<dbReference type="InterPro" id="IPR024548">
    <property type="entry name" value="Cu2_monoox_C"/>
</dbReference>
<evidence type="ECO:0000313" key="4">
    <source>
        <dbReference type="EMBL" id="MCY1013707.1"/>
    </source>
</evidence>
<name>A0A9X3J2D9_9BACT</name>
<reference evidence="4" key="1">
    <citation type="submission" date="2022-11" db="EMBL/GenBank/DDBJ databases">
        <title>Minimal conservation of predation-associated metabolite biosynthetic gene clusters underscores biosynthetic potential of Myxococcota including descriptions for ten novel species: Archangium lansinium sp. nov., Myxococcus landrumus sp. nov., Nannocystis bai.</title>
        <authorList>
            <person name="Ahearne A."/>
            <person name="Stevens C."/>
            <person name="Phillips K."/>
        </authorList>
    </citation>
    <scope>NUCLEOTIDE SEQUENCE</scope>
    <source>
        <strain evidence="4">Na p29</strain>
    </source>
</reference>
<gene>
    <name evidence="4" type="ORF">OV079_50910</name>
</gene>
<protein>
    <recommendedName>
        <fullName evidence="3">Copper type II ascorbate-dependent monooxygenase C-terminal domain-containing protein</fullName>
    </recommendedName>
</protein>